<reference evidence="2" key="1">
    <citation type="journal article" date="2020" name="bioRxiv">
        <title>Genomic and phenotypic heterogeneity of clinical isolates of the human pathogens Aspergillus fumigatus, Aspergillus lentulus and Aspergillus fumigatiaffinis.</title>
        <authorList>
            <person name="dos Santos R.A.C."/>
            <person name="Steenwyk J.L."/>
            <person name="Rivero-Menendez O."/>
            <person name="Mead M.E."/>
            <person name="Silva L.P."/>
            <person name="Bastos R.W."/>
            <person name="Alastruey-Izquierdo A."/>
            <person name="Goldman G.H."/>
            <person name="Rokas A."/>
        </authorList>
    </citation>
    <scope>NUCLEOTIDE SEQUENCE</scope>
    <source>
        <strain evidence="2">CNM-CM8927</strain>
    </source>
</reference>
<dbReference type="SUPFAM" id="SSF53335">
    <property type="entry name" value="S-adenosyl-L-methionine-dependent methyltransferases"/>
    <property type="match status" value="1"/>
</dbReference>
<dbReference type="EMBL" id="BLKI01000008">
    <property type="protein sequence ID" value="GFF67175.1"/>
    <property type="molecule type" value="Genomic_DNA"/>
</dbReference>
<evidence type="ECO:0000313" key="4">
    <source>
        <dbReference type="Proteomes" id="UP000649114"/>
    </source>
</evidence>
<comment type="caution">
    <text evidence="2">The sequence shown here is derived from an EMBL/GenBank/DDBJ whole genome shotgun (WGS) entry which is preliminary data.</text>
</comment>
<evidence type="ECO:0000313" key="3">
    <source>
        <dbReference type="Proteomes" id="UP000465220"/>
    </source>
</evidence>
<dbReference type="InterPro" id="IPR029063">
    <property type="entry name" value="SAM-dependent_MTases_sf"/>
</dbReference>
<gene>
    <name evidence="2" type="ORF">CNMCM8927_000364</name>
    <name evidence="1" type="ORF">IFM60648_02175</name>
</gene>
<dbReference type="Proteomes" id="UP000649114">
    <property type="component" value="Unassembled WGS sequence"/>
</dbReference>
<reference evidence="2" key="3">
    <citation type="submission" date="2020-04" db="EMBL/GenBank/DDBJ databases">
        <authorList>
            <person name="Santos R.A.C."/>
            <person name="Steenwyk J.L."/>
            <person name="Rivero-Menendez O."/>
            <person name="Mead M.E."/>
            <person name="Silva L.P."/>
            <person name="Bastos R.W."/>
            <person name="Alastruey-Izquierdo A."/>
            <person name="Goldman G.H."/>
            <person name="Rokas A."/>
        </authorList>
    </citation>
    <scope>NUCLEOTIDE SEQUENCE</scope>
    <source>
        <strain evidence="2">CNM-CM8927</strain>
    </source>
</reference>
<dbReference type="Proteomes" id="UP000465220">
    <property type="component" value="Unassembled WGS sequence"/>
</dbReference>
<dbReference type="EMBL" id="JAAAPU010000010">
    <property type="protein sequence ID" value="KAF4208368.1"/>
    <property type="molecule type" value="Genomic_DNA"/>
</dbReference>
<proteinExistence type="predicted"/>
<evidence type="ECO:0000313" key="2">
    <source>
        <dbReference type="EMBL" id="KAF4208368.1"/>
    </source>
</evidence>
<sequence>MRICVFQTSDIPSQADGYPDPGLYTDQHTFEHRVIRKDSVKQDIDLAAAEGFGLYMLFSWDWHGGQIQSTGIQITKYLEEVKLPFIGLPSRVLERCKPDLDGRLQLHLTGHNSGNPSSGENRDIIAAGDEYACVVVQLGNTPVALSPGICHQKQCLKRTLNPHLYDEICSLAEGAFDANDMHGCFWCTVLFRVTKITRPMLIGINPMSPIFLPQLSVEDCTIRESFPGGHRSLINSVIASSLIVHSHSAELLRKVGEEYDDVAPKYDAVTHGIYHDNVKKIATKYNYDGVVLDLACGTGLFARLRGEALAVTSGDHRNSTTKFMGVDLSPQMRTECLYHGWYERVLVGPIQRILTEWMDPVDHIVCIGALHYLDKNELSLVLSRAFHLARVSVTFTIDEIPESYIAAQRSRGREYMHGVNHVAEVAAYGVPVGWKLADHWKCLGWKSPTTGDDVYTNVFRFERLDEATL</sequence>
<organism evidence="2 4">
    <name type="scientific">Aspergillus lentulus</name>
    <dbReference type="NCBI Taxonomy" id="293939"/>
    <lineage>
        <taxon>Eukaryota</taxon>
        <taxon>Fungi</taxon>
        <taxon>Dikarya</taxon>
        <taxon>Ascomycota</taxon>
        <taxon>Pezizomycotina</taxon>
        <taxon>Eurotiomycetes</taxon>
        <taxon>Eurotiomycetidae</taxon>
        <taxon>Eurotiales</taxon>
        <taxon>Aspergillaceae</taxon>
        <taxon>Aspergillus</taxon>
        <taxon>Aspergillus subgen. Fumigati</taxon>
    </lineage>
</organism>
<keyword evidence="3" id="KW-1185">Reference proteome</keyword>
<dbReference type="AlphaFoldDB" id="A0AAN5YWR1"/>
<dbReference type="CDD" id="cd02440">
    <property type="entry name" value="AdoMet_MTases"/>
    <property type="match status" value="1"/>
</dbReference>
<evidence type="ECO:0000313" key="1">
    <source>
        <dbReference type="EMBL" id="GFF67175.1"/>
    </source>
</evidence>
<accession>A0AAN5YWR1</accession>
<evidence type="ECO:0008006" key="5">
    <source>
        <dbReference type="Google" id="ProtNLM"/>
    </source>
</evidence>
<protein>
    <recommendedName>
        <fullName evidence="5">Methyltransferase domain-containing protein</fullName>
    </recommendedName>
</protein>
<name>A0AAN5YWR1_ASPLE</name>
<dbReference type="Gene3D" id="3.40.50.150">
    <property type="entry name" value="Vaccinia Virus protein VP39"/>
    <property type="match status" value="1"/>
</dbReference>
<reference evidence="1 3" key="2">
    <citation type="submission" date="2020-01" db="EMBL/GenBank/DDBJ databases">
        <title>Draft genome sequence of Aspergillus lentulus IFM 60648.</title>
        <authorList>
            <person name="Takahashi H."/>
            <person name="Yaguchi T."/>
        </authorList>
    </citation>
    <scope>NUCLEOTIDE SEQUENCE [LARGE SCALE GENOMIC DNA]</scope>
    <source>
        <strain evidence="1 3">IFM 60648</strain>
    </source>
</reference>